<dbReference type="PANTHER" id="PTHR31672">
    <property type="entry name" value="BNACNNG10540D PROTEIN"/>
    <property type="match status" value="1"/>
</dbReference>
<proteinExistence type="predicted"/>
<comment type="caution">
    <text evidence="2">The sequence shown here is derived from an EMBL/GenBank/DDBJ whole genome shotgun (WGS) entry which is preliminary data.</text>
</comment>
<dbReference type="Proteomes" id="UP000826271">
    <property type="component" value="Unassembled WGS sequence"/>
</dbReference>
<dbReference type="PANTHER" id="PTHR31672:SF13">
    <property type="entry name" value="F-BOX PROTEIN CPR30-LIKE"/>
    <property type="match status" value="1"/>
</dbReference>
<reference evidence="2" key="1">
    <citation type="submission" date="2019-10" db="EMBL/GenBank/DDBJ databases">
        <authorList>
            <person name="Zhang R."/>
            <person name="Pan Y."/>
            <person name="Wang J."/>
            <person name="Ma R."/>
            <person name="Yu S."/>
        </authorList>
    </citation>
    <scope>NUCLEOTIDE SEQUENCE</scope>
    <source>
        <strain evidence="2">LA-IB0</strain>
        <tissue evidence="2">Leaf</tissue>
    </source>
</reference>
<evidence type="ECO:0000313" key="3">
    <source>
        <dbReference type="Proteomes" id="UP000826271"/>
    </source>
</evidence>
<dbReference type="Pfam" id="PF12937">
    <property type="entry name" value="F-box-like"/>
    <property type="match status" value="1"/>
</dbReference>
<feature type="domain" description="F-box" evidence="1">
    <location>
        <begin position="77"/>
        <end position="123"/>
    </location>
</feature>
<keyword evidence="3" id="KW-1185">Reference proteome</keyword>
<sequence length="258" mass="29411">MGNLVCCCSPIAIKESFTNLENSSTNKAPELLGLTLTDTIVIAQNRKYDPSMPIRPPDHVGLTLTDNILISQNRENDPSMAILPPEIIIGLLTYIPLKSLTQLQLVCKEWRAIIHEHYFIEKHMDSFPMVHYWYNVDNNNNNSSDSVRASYLHATKNYRIVSVYEDKESGRECCEVFTPGHSETWRYLMFPENVNLTWNKKDKRVIVISSGVAHCLLSTVNVGDDWTKVSALDWDGKVGFADIIGENVEVMELEDYRK</sequence>
<protein>
    <recommendedName>
        <fullName evidence="1">F-box domain-containing protein</fullName>
    </recommendedName>
</protein>
<accession>A0AAV6XRR9</accession>
<dbReference type="EMBL" id="WHWC01000003">
    <property type="protein sequence ID" value="KAG8385691.1"/>
    <property type="molecule type" value="Genomic_DNA"/>
</dbReference>
<evidence type="ECO:0000259" key="1">
    <source>
        <dbReference type="PROSITE" id="PS50181"/>
    </source>
</evidence>
<dbReference type="SUPFAM" id="SSF81383">
    <property type="entry name" value="F-box domain"/>
    <property type="match status" value="1"/>
</dbReference>
<dbReference type="SMART" id="SM00256">
    <property type="entry name" value="FBOX"/>
    <property type="match status" value="1"/>
</dbReference>
<evidence type="ECO:0000313" key="2">
    <source>
        <dbReference type="EMBL" id="KAG8385691.1"/>
    </source>
</evidence>
<dbReference type="InterPro" id="IPR050796">
    <property type="entry name" value="SCF_F-box_component"/>
</dbReference>
<dbReference type="AlphaFoldDB" id="A0AAV6XRR9"/>
<organism evidence="2 3">
    <name type="scientific">Buddleja alternifolia</name>
    <dbReference type="NCBI Taxonomy" id="168488"/>
    <lineage>
        <taxon>Eukaryota</taxon>
        <taxon>Viridiplantae</taxon>
        <taxon>Streptophyta</taxon>
        <taxon>Embryophyta</taxon>
        <taxon>Tracheophyta</taxon>
        <taxon>Spermatophyta</taxon>
        <taxon>Magnoliopsida</taxon>
        <taxon>eudicotyledons</taxon>
        <taxon>Gunneridae</taxon>
        <taxon>Pentapetalae</taxon>
        <taxon>asterids</taxon>
        <taxon>lamiids</taxon>
        <taxon>Lamiales</taxon>
        <taxon>Scrophulariaceae</taxon>
        <taxon>Buddlejeae</taxon>
        <taxon>Buddleja</taxon>
    </lineage>
</organism>
<dbReference type="PROSITE" id="PS50181">
    <property type="entry name" value="FBOX"/>
    <property type="match status" value="1"/>
</dbReference>
<dbReference type="Gene3D" id="1.20.1280.50">
    <property type="match status" value="1"/>
</dbReference>
<dbReference type="InterPro" id="IPR036047">
    <property type="entry name" value="F-box-like_dom_sf"/>
</dbReference>
<dbReference type="InterPro" id="IPR001810">
    <property type="entry name" value="F-box_dom"/>
</dbReference>
<name>A0AAV6XRR9_9LAMI</name>
<gene>
    <name evidence="2" type="ORF">BUALT_Bualt03G0071400</name>
</gene>